<dbReference type="SUPFAM" id="SSF53756">
    <property type="entry name" value="UDP-Glycosyltransferase/glycogen phosphorylase"/>
    <property type="match status" value="1"/>
</dbReference>
<dbReference type="GO" id="GO:0016757">
    <property type="term" value="F:glycosyltransferase activity"/>
    <property type="evidence" value="ECO:0007669"/>
    <property type="project" value="InterPro"/>
</dbReference>
<evidence type="ECO:0000313" key="3">
    <source>
        <dbReference type="EMBL" id="KKQ38801.1"/>
    </source>
</evidence>
<dbReference type="Proteomes" id="UP000034471">
    <property type="component" value="Unassembled WGS sequence"/>
</dbReference>
<sequence length="373" mass="42837">MKIGIDISQIAHKGTGVARFTNGFIESILKHNSENEWTFFYSSFRAKIDQSLKQKIENSQHKLHTFPFPPSLLSFVFNDLHKYSKLVTCNLKLFTDLDWFITSDWIEFPLPIKKATIIHDLVVEKHPETVHPRIIRTHKKRLKYASRESKILFADSQATSNDLQEKYGIEKKRIIINYPGVEISPAQSKANQKAYLIKHGITEPYILTVGKREPRKNLQRLIKAFQNLKPHGKSPQLIIVGPEGWGKIDEVQNNNIRFLGYVSDEVLSTLYTNACCFVYPSIYEGFGFPIIEAMKYGCPVATSNVSSLPEIAGKAALFFDPFDVSSIQNAIEQLLQIPKLRFDLVTKGFDQSKKYTWDRYYNTLINAFEKYSS</sequence>
<dbReference type="Gene3D" id="3.40.50.2000">
    <property type="entry name" value="Glycogen Phosphorylase B"/>
    <property type="match status" value="1"/>
</dbReference>
<evidence type="ECO:0000259" key="2">
    <source>
        <dbReference type="Pfam" id="PF00534"/>
    </source>
</evidence>
<dbReference type="PANTHER" id="PTHR46401:SF2">
    <property type="entry name" value="GLYCOSYLTRANSFERASE WBBK-RELATED"/>
    <property type="match status" value="1"/>
</dbReference>
<dbReference type="PANTHER" id="PTHR46401">
    <property type="entry name" value="GLYCOSYLTRANSFERASE WBBK-RELATED"/>
    <property type="match status" value="1"/>
</dbReference>
<evidence type="ECO:0000256" key="1">
    <source>
        <dbReference type="ARBA" id="ARBA00022679"/>
    </source>
</evidence>
<accession>A0A0G0KDY2</accession>
<name>A0A0G0KDY2_9BACT</name>
<dbReference type="STRING" id="1618481.US54_C0003G0029"/>
<feature type="domain" description="Glycosyl transferase family 1" evidence="2">
    <location>
        <begin position="202"/>
        <end position="347"/>
    </location>
</feature>
<dbReference type="EMBL" id="LBTJ01000003">
    <property type="protein sequence ID" value="KKQ38801.1"/>
    <property type="molecule type" value="Genomic_DNA"/>
</dbReference>
<reference evidence="3 4" key="1">
    <citation type="journal article" date="2015" name="Nature">
        <title>rRNA introns, odd ribosomes, and small enigmatic genomes across a large radiation of phyla.</title>
        <authorList>
            <person name="Brown C.T."/>
            <person name="Hug L.A."/>
            <person name="Thomas B.C."/>
            <person name="Sharon I."/>
            <person name="Castelle C.J."/>
            <person name="Singh A."/>
            <person name="Wilkins M.J."/>
            <person name="Williams K.H."/>
            <person name="Banfield J.F."/>
        </authorList>
    </citation>
    <scope>NUCLEOTIDE SEQUENCE [LARGE SCALE GENOMIC DNA]</scope>
</reference>
<dbReference type="Pfam" id="PF00534">
    <property type="entry name" value="Glycos_transf_1"/>
    <property type="match status" value="1"/>
</dbReference>
<dbReference type="CDD" id="cd03809">
    <property type="entry name" value="GT4_MtfB-like"/>
    <property type="match status" value="1"/>
</dbReference>
<dbReference type="AlphaFoldDB" id="A0A0G0KDY2"/>
<proteinExistence type="predicted"/>
<dbReference type="InterPro" id="IPR001296">
    <property type="entry name" value="Glyco_trans_1"/>
</dbReference>
<gene>
    <name evidence="3" type="ORF">US54_C0003G0029</name>
</gene>
<keyword evidence="1 3" id="KW-0808">Transferase</keyword>
<protein>
    <submittedName>
        <fullName evidence="3">Glycosyl transferase group 1</fullName>
    </submittedName>
</protein>
<comment type="caution">
    <text evidence="3">The sequence shown here is derived from an EMBL/GenBank/DDBJ whole genome shotgun (WGS) entry which is preliminary data.</text>
</comment>
<evidence type="ECO:0000313" key="4">
    <source>
        <dbReference type="Proteomes" id="UP000034471"/>
    </source>
</evidence>
<organism evidence="3 4">
    <name type="scientific">Candidatus Roizmanbacteria bacterium GW2011_GWA2_37_7</name>
    <dbReference type="NCBI Taxonomy" id="1618481"/>
    <lineage>
        <taxon>Bacteria</taxon>
        <taxon>Candidatus Roizmaniibacteriota</taxon>
    </lineage>
</organism>